<accession>A0A804KG93</accession>
<proteinExistence type="predicted"/>
<reference evidence="1" key="1">
    <citation type="submission" date="2021-05" db="UniProtKB">
        <authorList>
            <consortium name="EnsemblPlants"/>
        </authorList>
    </citation>
    <scope>IDENTIFICATION</scope>
    <source>
        <strain evidence="1">subsp. malaccensis</strain>
    </source>
</reference>
<dbReference type="InParanoid" id="A0A804KG93"/>
<evidence type="ECO:0000313" key="2">
    <source>
        <dbReference type="Proteomes" id="UP000012960"/>
    </source>
</evidence>
<dbReference type="Gramene" id="Ma09_t05370.1">
    <property type="protein sequence ID" value="Ma09_p05370.1"/>
    <property type="gene ID" value="Ma09_g05370"/>
</dbReference>
<dbReference type="EnsemblPlants" id="Ma09_t05370.1">
    <property type="protein sequence ID" value="Ma09_p05370.1"/>
    <property type="gene ID" value="Ma09_g05370"/>
</dbReference>
<name>A0A804KG93_MUSAM</name>
<sequence>MINLRVRRAEERAHVNNQLEDKLGRLSNSRAW</sequence>
<organism evidence="1 2">
    <name type="scientific">Musa acuminata subsp. malaccensis</name>
    <name type="common">Wild banana</name>
    <name type="synonym">Musa malaccensis</name>
    <dbReference type="NCBI Taxonomy" id="214687"/>
    <lineage>
        <taxon>Eukaryota</taxon>
        <taxon>Viridiplantae</taxon>
        <taxon>Streptophyta</taxon>
        <taxon>Embryophyta</taxon>
        <taxon>Tracheophyta</taxon>
        <taxon>Spermatophyta</taxon>
        <taxon>Magnoliopsida</taxon>
        <taxon>Liliopsida</taxon>
        <taxon>Zingiberales</taxon>
        <taxon>Musaceae</taxon>
        <taxon>Musa</taxon>
    </lineage>
</organism>
<dbReference type="Proteomes" id="UP000012960">
    <property type="component" value="Unplaced"/>
</dbReference>
<keyword evidence="2" id="KW-1185">Reference proteome</keyword>
<dbReference type="AlphaFoldDB" id="A0A804KG93"/>
<protein>
    <submittedName>
        <fullName evidence="1">Uncharacterized protein</fullName>
    </submittedName>
</protein>
<evidence type="ECO:0000313" key="1">
    <source>
        <dbReference type="EnsemblPlants" id="Ma09_p05370.1"/>
    </source>
</evidence>